<dbReference type="RefSeq" id="WP_244163689.1">
    <property type="nucleotide sequence ID" value="NZ_FNSV01000005.1"/>
</dbReference>
<organism evidence="1 2">
    <name type="scientific">Rhodococcus koreensis</name>
    <dbReference type="NCBI Taxonomy" id="99653"/>
    <lineage>
        <taxon>Bacteria</taxon>
        <taxon>Bacillati</taxon>
        <taxon>Actinomycetota</taxon>
        <taxon>Actinomycetes</taxon>
        <taxon>Mycobacteriales</taxon>
        <taxon>Nocardiaceae</taxon>
        <taxon>Rhodococcus</taxon>
    </lineage>
</organism>
<evidence type="ECO:0008006" key="3">
    <source>
        <dbReference type="Google" id="ProtNLM"/>
    </source>
</evidence>
<protein>
    <recommendedName>
        <fullName evidence="3">Hydroxyneurosporene synthase (CrtC)</fullName>
    </recommendedName>
</protein>
<dbReference type="Proteomes" id="UP000183561">
    <property type="component" value="Unassembled WGS sequence"/>
</dbReference>
<evidence type="ECO:0000313" key="2">
    <source>
        <dbReference type="Proteomes" id="UP000183561"/>
    </source>
</evidence>
<gene>
    <name evidence="1" type="ORF">SAMN04490239_6014</name>
</gene>
<accession>A0A1H4WHI8</accession>
<reference evidence="2" key="1">
    <citation type="submission" date="2016-10" db="EMBL/GenBank/DDBJ databases">
        <authorList>
            <person name="Varghese N."/>
            <person name="Submissions S."/>
        </authorList>
    </citation>
    <scope>NUCLEOTIDE SEQUENCE [LARGE SCALE GENOMIC DNA]</scope>
    <source>
        <strain evidence="2">DSM 44498</strain>
    </source>
</reference>
<name>A0A1H4WHI8_9NOCA</name>
<proteinExistence type="predicted"/>
<evidence type="ECO:0000313" key="1">
    <source>
        <dbReference type="EMBL" id="SEC92725.1"/>
    </source>
</evidence>
<keyword evidence="2" id="KW-1185">Reference proteome</keyword>
<dbReference type="EMBL" id="FNSV01000005">
    <property type="protein sequence ID" value="SEC92725.1"/>
    <property type="molecule type" value="Genomic_DNA"/>
</dbReference>
<sequence length="381" mass="43682">MRQSMQKLIHADELLCHQTPETFATISHADTSWTEKLWSSLFARDGSIQVDIGLGKYHNRNVMDMFAGVSRGKEQLTVRASRQLDLDGERIGVGPLDYEVIEPLRKVRWVLQENDVVPLRFDLTVTGVLPPFLEQKDAQREPQGFRVQSDLLRYHQASTVSGEIWLDGERIEVRDEEWFGFRDHSWGVRMDVGEPAPDVFKPQRLDGDFILTWSPMWMQRPDGSSYEIHHYLQWVDGAVTYFSGFENLPDGTQRPLQGLRDDLKYDPDNRRLLGGTLTFDAGWGETRTLEIEPVSDTGFHLGTGLYFGFKGQRHGQWQGPEHLDGERYADVSDSDTAREVHQLRDCVIRCREGDAVGYGIFESMVIGEHPRYGMTKETSFL</sequence>
<dbReference type="AlphaFoldDB" id="A0A1H4WHI8"/>
<dbReference type="SUPFAM" id="SSF159245">
    <property type="entry name" value="AttH-like"/>
    <property type="match status" value="1"/>
</dbReference>